<protein>
    <recommendedName>
        <fullName evidence="11">Sulfate transporter CysZ</fullName>
    </recommendedName>
</protein>
<feature type="transmembrane region" description="Helical" evidence="11">
    <location>
        <begin position="32"/>
        <end position="56"/>
    </location>
</feature>
<name>A0ABP6VKG5_9GAMM</name>
<comment type="caution">
    <text evidence="12">The sequence shown here is derived from an EMBL/GenBank/DDBJ whole genome shotgun (WGS) entry which is preliminary data.</text>
</comment>
<dbReference type="HAMAP" id="MF_00468">
    <property type="entry name" value="CysZ"/>
    <property type="match status" value="1"/>
</dbReference>
<evidence type="ECO:0000256" key="1">
    <source>
        <dbReference type="ARBA" id="ARBA00004141"/>
    </source>
</evidence>
<evidence type="ECO:0000313" key="13">
    <source>
        <dbReference type="Proteomes" id="UP001500795"/>
    </source>
</evidence>
<proteinExistence type="inferred from homology"/>
<keyword evidence="13" id="KW-1185">Reference proteome</keyword>
<feature type="transmembrane region" description="Helical" evidence="11">
    <location>
        <begin position="211"/>
        <end position="244"/>
    </location>
</feature>
<keyword evidence="6 11" id="KW-0812">Transmembrane</keyword>
<dbReference type="PANTHER" id="PTHR37468:SF1">
    <property type="entry name" value="SULFATE TRANSPORTER CYSZ"/>
    <property type="match status" value="1"/>
</dbReference>
<keyword evidence="3 11" id="KW-1003">Cell membrane</keyword>
<dbReference type="NCBIfam" id="NF003433">
    <property type="entry name" value="PRK04949.1"/>
    <property type="match status" value="1"/>
</dbReference>
<evidence type="ECO:0000256" key="6">
    <source>
        <dbReference type="ARBA" id="ARBA00022692"/>
    </source>
</evidence>
<keyword evidence="7 11" id="KW-1133">Transmembrane helix</keyword>
<evidence type="ECO:0000256" key="9">
    <source>
        <dbReference type="ARBA" id="ARBA00023136"/>
    </source>
</evidence>
<organism evidence="12 13">
    <name type="scientific">Zobellella aerophila</name>
    <dbReference type="NCBI Taxonomy" id="870480"/>
    <lineage>
        <taxon>Bacteria</taxon>
        <taxon>Pseudomonadati</taxon>
        <taxon>Pseudomonadota</taxon>
        <taxon>Gammaproteobacteria</taxon>
        <taxon>Aeromonadales</taxon>
        <taxon>Aeromonadaceae</taxon>
        <taxon>Zobellella</taxon>
    </lineage>
</organism>
<dbReference type="RefSeq" id="WP_344956770.1">
    <property type="nucleotide sequence ID" value="NZ_BAABCX010000002.1"/>
</dbReference>
<evidence type="ECO:0000313" key="12">
    <source>
        <dbReference type="EMBL" id="GAA3537426.1"/>
    </source>
</evidence>
<dbReference type="Pfam" id="PF07264">
    <property type="entry name" value="EI24"/>
    <property type="match status" value="1"/>
</dbReference>
<feature type="transmembrane region" description="Helical" evidence="11">
    <location>
        <begin position="76"/>
        <end position="102"/>
    </location>
</feature>
<evidence type="ECO:0000256" key="5">
    <source>
        <dbReference type="ARBA" id="ARBA00022605"/>
    </source>
</evidence>
<dbReference type="PANTHER" id="PTHR37468">
    <property type="entry name" value="SULFATE TRANSPORTER CYSZ"/>
    <property type="match status" value="1"/>
</dbReference>
<dbReference type="InterPro" id="IPR022985">
    <property type="entry name" value="Sulfate_CysZ"/>
</dbReference>
<reference evidence="13" key="1">
    <citation type="journal article" date="2019" name="Int. J. Syst. Evol. Microbiol.">
        <title>The Global Catalogue of Microorganisms (GCM) 10K type strain sequencing project: providing services to taxonomists for standard genome sequencing and annotation.</title>
        <authorList>
            <consortium name="The Broad Institute Genomics Platform"/>
            <consortium name="The Broad Institute Genome Sequencing Center for Infectious Disease"/>
            <person name="Wu L."/>
            <person name="Ma J."/>
        </authorList>
    </citation>
    <scope>NUCLEOTIDE SEQUENCE [LARGE SCALE GENOMIC DNA]</scope>
    <source>
        <strain evidence="13">JCM 17110</strain>
    </source>
</reference>
<accession>A0ABP6VKG5</accession>
<evidence type="ECO:0000256" key="11">
    <source>
        <dbReference type="HAMAP-Rule" id="MF_00468"/>
    </source>
</evidence>
<keyword evidence="2 11" id="KW-0813">Transport</keyword>
<comment type="subcellular location">
    <subcellularLocation>
        <location evidence="11">Cell inner membrane</location>
        <topology evidence="11">Multi-pass membrane protein</topology>
    </subcellularLocation>
    <subcellularLocation>
        <location evidence="1">Membrane</location>
        <topology evidence="1">Multi-pass membrane protein</topology>
    </subcellularLocation>
</comment>
<evidence type="ECO:0000256" key="3">
    <source>
        <dbReference type="ARBA" id="ARBA00022475"/>
    </source>
</evidence>
<keyword evidence="9 11" id="KW-0472">Membrane</keyword>
<comment type="function">
    <text evidence="11">High affinity, high specificity proton-dependent sulfate transporter, which mediates sulfate uptake. Provides the sulfur source for the cysteine synthesis pathway.</text>
</comment>
<sequence length="254" mass="28847">MPSPAHRVAAPVSGPHYLLRGLSLVRSPELRLFVLIPLSVNLLLFGAAFYLLYLQLERLFGWLNQSIPSYLEWLNYLLWPLAIISVLIVFSLVFTTVANMLAAPFNGLLAERVEQKLTGEQLHDDSWAALVKDTPRMLGREWRKLAYYLPRALGCLLLFLIPALGQTLAPVLWFLFTAWMMTIQYCDYPFDNHKIDFTRMRLALAEKRGLTWGFGASVALCSALPLVNLLIMPVAICGATALWVDHYRQPMLRD</sequence>
<evidence type="ECO:0000256" key="7">
    <source>
        <dbReference type="ARBA" id="ARBA00022989"/>
    </source>
</evidence>
<keyword evidence="8 11" id="KW-0764">Sulfate transport</keyword>
<gene>
    <name evidence="11 12" type="primary">cysZ</name>
    <name evidence="12" type="ORF">GCM10022394_16280</name>
</gene>
<comment type="similarity">
    <text evidence="11">Belongs to the CysZ family.</text>
</comment>
<evidence type="ECO:0000256" key="2">
    <source>
        <dbReference type="ARBA" id="ARBA00022448"/>
    </source>
</evidence>
<evidence type="ECO:0000256" key="4">
    <source>
        <dbReference type="ARBA" id="ARBA00022519"/>
    </source>
</evidence>
<keyword evidence="10 11" id="KW-0198">Cysteine biosynthesis</keyword>
<dbReference type="EMBL" id="BAABCX010000002">
    <property type="protein sequence ID" value="GAA3537426.1"/>
    <property type="molecule type" value="Genomic_DNA"/>
</dbReference>
<feature type="transmembrane region" description="Helical" evidence="11">
    <location>
        <begin position="145"/>
        <end position="165"/>
    </location>
</feature>
<evidence type="ECO:0000256" key="8">
    <source>
        <dbReference type="ARBA" id="ARBA00023032"/>
    </source>
</evidence>
<keyword evidence="5 11" id="KW-0028">Amino-acid biosynthesis</keyword>
<evidence type="ECO:0000256" key="10">
    <source>
        <dbReference type="ARBA" id="ARBA00023192"/>
    </source>
</evidence>
<dbReference type="InterPro" id="IPR050480">
    <property type="entry name" value="CysZ-like"/>
</dbReference>
<dbReference type="Proteomes" id="UP001500795">
    <property type="component" value="Unassembled WGS sequence"/>
</dbReference>
<dbReference type="InterPro" id="IPR059112">
    <property type="entry name" value="CysZ/EI24"/>
</dbReference>
<keyword evidence="4 11" id="KW-0997">Cell inner membrane</keyword>